<accession>A0ABY4E215</accession>
<name>A0ABY4E215_9NEIS</name>
<keyword evidence="1" id="KW-0238">DNA-binding</keyword>
<keyword evidence="2" id="KW-1185">Reference proteome</keyword>
<dbReference type="EMBL" id="CP091511">
    <property type="protein sequence ID" value="UOO89582.1"/>
    <property type="molecule type" value="Genomic_DNA"/>
</dbReference>
<proteinExistence type="predicted"/>
<gene>
    <name evidence="1" type="ORF">LVJ82_00945</name>
</gene>
<evidence type="ECO:0000313" key="1">
    <source>
        <dbReference type="EMBL" id="UOO89582.1"/>
    </source>
</evidence>
<dbReference type="Pfam" id="PF10122">
    <property type="entry name" value="Zn_ribbon_Com"/>
    <property type="match status" value="1"/>
</dbReference>
<dbReference type="RefSeq" id="WP_082625536.1">
    <property type="nucleotide sequence ID" value="NZ_CABKVG010000007.1"/>
</dbReference>
<dbReference type="InterPro" id="IPR019294">
    <property type="entry name" value="Translation_reg_Com"/>
</dbReference>
<reference evidence="1 2" key="1">
    <citation type="journal article" date="2022" name="Res Sq">
        <title>Evolution of multicellular longitudinally dividing oral cavity symbionts (Neisseriaceae).</title>
        <authorList>
            <person name="Nyongesa S."/>
            <person name="Weber P."/>
            <person name="Bernet E."/>
            <person name="Pullido F."/>
            <person name="Nieckarz M."/>
            <person name="Delaby M."/>
            <person name="Nieves C."/>
            <person name="Viehboeck T."/>
            <person name="Krause N."/>
            <person name="Rivera-Millot A."/>
            <person name="Nakamura A."/>
            <person name="Vischer N."/>
            <person name="VanNieuwenhze M."/>
            <person name="Brun Y."/>
            <person name="Cava F."/>
            <person name="Bulgheresi S."/>
            <person name="Veyrier F."/>
        </authorList>
    </citation>
    <scope>NUCLEOTIDE SEQUENCE [LARGE SCALE GENOMIC DNA]</scope>
    <source>
        <strain evidence="1 2">SN4</strain>
    </source>
</reference>
<dbReference type="GO" id="GO:0003677">
    <property type="term" value="F:DNA binding"/>
    <property type="evidence" value="ECO:0007669"/>
    <property type="project" value="UniProtKB-KW"/>
</dbReference>
<dbReference type="Proteomes" id="UP000832011">
    <property type="component" value="Chromosome"/>
</dbReference>
<protein>
    <submittedName>
        <fullName evidence="1">Com family DNA-binding transcriptional regulator</fullName>
    </submittedName>
</protein>
<organism evidence="1 2">
    <name type="scientific">Vitreoscilla massiliensis</name>
    <dbReference type="NCBI Taxonomy" id="1689272"/>
    <lineage>
        <taxon>Bacteria</taxon>
        <taxon>Pseudomonadati</taxon>
        <taxon>Pseudomonadota</taxon>
        <taxon>Betaproteobacteria</taxon>
        <taxon>Neisseriales</taxon>
        <taxon>Neisseriaceae</taxon>
        <taxon>Vitreoscilla</taxon>
    </lineage>
</organism>
<evidence type="ECO:0000313" key="2">
    <source>
        <dbReference type="Proteomes" id="UP000832011"/>
    </source>
</evidence>
<sequence length="42" mass="4940">MINVTEIRCKHCKRKLCEAAGKFIFIIKCPKCKAMNEFKHDL</sequence>